<dbReference type="InterPro" id="IPR002213">
    <property type="entry name" value="UDP_glucos_trans"/>
</dbReference>
<dbReference type="PANTHER" id="PTHR48049">
    <property type="entry name" value="GLYCOSYLTRANSFERASE"/>
    <property type="match status" value="1"/>
</dbReference>
<dbReference type="PANTHER" id="PTHR48049:SF75">
    <property type="entry name" value="UDP-RHAMNOSE:RHAMNOSYLTRANSFERASE 1"/>
    <property type="match status" value="1"/>
</dbReference>
<comment type="caution">
    <text evidence="4">The sequence shown here is derived from an EMBL/GenBank/DDBJ whole genome shotgun (WGS) entry which is preliminary data.</text>
</comment>
<evidence type="ECO:0000256" key="3">
    <source>
        <dbReference type="ARBA" id="ARBA00022679"/>
    </source>
</evidence>
<dbReference type="AlphaFoldDB" id="A0AAE1Y5Y9"/>
<dbReference type="Gene3D" id="3.40.50.2000">
    <property type="entry name" value="Glycogen Phosphorylase B"/>
    <property type="match status" value="2"/>
</dbReference>
<sequence length="470" mass="53031">MEGGKYHIMMFPWLAFGHMIPFLELSKKLAAKGIVVSYVSTPRNLQRLPPIPSNLEGKIKLLEIPMPQVDGLPENCEATIDLQLEQIQYLKKAYDRLAEPFECLLQKVRPDFILIDFAPYWILEIVAKFGIRTAFFSVYTAATLAYLGPPAELKSGKQRPTPEHFTRPPDWIPFPSLIAHRPDYAPRMMRNTHFPDASGTSSGQRAAKILEECSFVVVRSSEAFEGEYIRLIQELYKRPVLPIGLLAPVSEENKNNTEINSSWSNTREWLDGQKPKSVLFVGFGSEYKMPIEQIHELAYSLELSRLPFLWLLRKPPGVDSSDLLPPGFADRTLSQGVVLLGWAPQLEILAHPAIGGCLFHSGWGTIVESLGFGHPLVLLPMIADQGLNAKLLVEKEVGYEVPRNEDGSFSRDVVAESIRRVLVAPEGKQLRLKAAQMRSVFDNHESQDNYINKFIEHLGKYDDLKEKKQA</sequence>
<evidence type="ECO:0000256" key="2">
    <source>
        <dbReference type="ARBA" id="ARBA00022676"/>
    </source>
</evidence>
<dbReference type="InterPro" id="IPR050481">
    <property type="entry name" value="UDP-glycosyltransf_plant"/>
</dbReference>
<gene>
    <name evidence="4" type="ORF">Salat_1623200</name>
</gene>
<proteinExistence type="inferred from homology"/>
<protein>
    <submittedName>
        <fullName evidence="4">UDP-rhamnose:rhamnosyltransferase 1</fullName>
    </submittedName>
</protein>
<keyword evidence="3" id="KW-0808">Transferase</keyword>
<reference evidence="4" key="2">
    <citation type="journal article" date="2024" name="Plant">
        <title>Genomic evolution and insights into agronomic trait innovations of Sesamum species.</title>
        <authorList>
            <person name="Miao H."/>
            <person name="Wang L."/>
            <person name="Qu L."/>
            <person name="Liu H."/>
            <person name="Sun Y."/>
            <person name="Le M."/>
            <person name="Wang Q."/>
            <person name="Wei S."/>
            <person name="Zheng Y."/>
            <person name="Lin W."/>
            <person name="Duan Y."/>
            <person name="Cao H."/>
            <person name="Xiong S."/>
            <person name="Wang X."/>
            <person name="Wei L."/>
            <person name="Li C."/>
            <person name="Ma Q."/>
            <person name="Ju M."/>
            <person name="Zhao R."/>
            <person name="Li G."/>
            <person name="Mu C."/>
            <person name="Tian Q."/>
            <person name="Mei H."/>
            <person name="Zhang T."/>
            <person name="Gao T."/>
            <person name="Zhang H."/>
        </authorList>
    </citation>
    <scope>NUCLEOTIDE SEQUENCE</scope>
    <source>
        <strain evidence="4">3651</strain>
    </source>
</reference>
<evidence type="ECO:0000313" key="5">
    <source>
        <dbReference type="Proteomes" id="UP001293254"/>
    </source>
</evidence>
<organism evidence="4 5">
    <name type="scientific">Sesamum alatum</name>
    <dbReference type="NCBI Taxonomy" id="300844"/>
    <lineage>
        <taxon>Eukaryota</taxon>
        <taxon>Viridiplantae</taxon>
        <taxon>Streptophyta</taxon>
        <taxon>Embryophyta</taxon>
        <taxon>Tracheophyta</taxon>
        <taxon>Spermatophyta</taxon>
        <taxon>Magnoliopsida</taxon>
        <taxon>eudicotyledons</taxon>
        <taxon>Gunneridae</taxon>
        <taxon>Pentapetalae</taxon>
        <taxon>asterids</taxon>
        <taxon>lamiids</taxon>
        <taxon>Lamiales</taxon>
        <taxon>Pedaliaceae</taxon>
        <taxon>Sesamum</taxon>
    </lineage>
</organism>
<dbReference type="EMBL" id="JACGWO010000006">
    <property type="protein sequence ID" value="KAK4424298.1"/>
    <property type="molecule type" value="Genomic_DNA"/>
</dbReference>
<evidence type="ECO:0000256" key="1">
    <source>
        <dbReference type="ARBA" id="ARBA00009995"/>
    </source>
</evidence>
<comment type="similarity">
    <text evidence="1">Belongs to the UDP-glycosyltransferase family.</text>
</comment>
<accession>A0AAE1Y5Y9</accession>
<reference evidence="4" key="1">
    <citation type="submission" date="2020-06" db="EMBL/GenBank/DDBJ databases">
        <authorList>
            <person name="Li T."/>
            <person name="Hu X."/>
            <person name="Zhang T."/>
            <person name="Song X."/>
            <person name="Zhang H."/>
            <person name="Dai N."/>
            <person name="Sheng W."/>
            <person name="Hou X."/>
            <person name="Wei L."/>
        </authorList>
    </citation>
    <scope>NUCLEOTIDE SEQUENCE</scope>
    <source>
        <strain evidence="4">3651</strain>
        <tissue evidence="4">Leaf</tissue>
    </source>
</reference>
<dbReference type="SUPFAM" id="SSF53756">
    <property type="entry name" value="UDP-Glycosyltransferase/glycogen phosphorylase"/>
    <property type="match status" value="1"/>
</dbReference>
<dbReference type="FunFam" id="3.40.50.2000:FF:000088">
    <property type="entry name" value="Glycosyltransferase"/>
    <property type="match status" value="1"/>
</dbReference>
<keyword evidence="5" id="KW-1185">Reference proteome</keyword>
<dbReference type="Proteomes" id="UP001293254">
    <property type="component" value="Unassembled WGS sequence"/>
</dbReference>
<dbReference type="CDD" id="cd03784">
    <property type="entry name" value="GT1_Gtf-like"/>
    <property type="match status" value="1"/>
</dbReference>
<dbReference type="Pfam" id="PF00201">
    <property type="entry name" value="UDPGT"/>
    <property type="match status" value="1"/>
</dbReference>
<dbReference type="FunFam" id="3.40.50.2000:FF:000037">
    <property type="entry name" value="Glycosyltransferase"/>
    <property type="match status" value="1"/>
</dbReference>
<dbReference type="GO" id="GO:0035251">
    <property type="term" value="F:UDP-glucosyltransferase activity"/>
    <property type="evidence" value="ECO:0007669"/>
    <property type="project" value="InterPro"/>
</dbReference>
<evidence type="ECO:0000313" key="4">
    <source>
        <dbReference type="EMBL" id="KAK4424298.1"/>
    </source>
</evidence>
<name>A0AAE1Y5Y9_9LAMI</name>
<keyword evidence="2" id="KW-0328">Glycosyltransferase</keyword>